<sequence length="262" mass="26679">MLVHLHADLGQRVLDGQGGHRAGDRLAAGDLEGQGLRGDHLEGGAGAVQRAATAQRQVGVAVAATDLLERTGDGRGRDPVGLLGAVDAEREGATEEHRDTAAVLDGLVEVGGDDVVGADLDALRLEDLGDGAAHRADLLGAAVEGQGDRAGQRAVPQGGAGDREDHGGGQCGHEGSALAGGGQSSGQPAGEPAEVRAHRTPYVVLPGPRVPARCGVPARSGGHHTWCVHRRDIVPDPGRQCSRRTAIRSSMQTLVHTAPPGV</sequence>
<proteinExistence type="predicted"/>
<evidence type="ECO:0000256" key="1">
    <source>
        <dbReference type="SAM" id="MobiDB-lite"/>
    </source>
</evidence>
<feature type="compositionally biased region" description="Gly residues" evidence="1">
    <location>
        <begin position="168"/>
        <end position="184"/>
    </location>
</feature>
<reference evidence="2" key="1">
    <citation type="submission" date="2020-05" db="EMBL/GenBank/DDBJ databases">
        <authorList>
            <person name="Chiriac C."/>
            <person name="Salcher M."/>
            <person name="Ghai R."/>
            <person name="Kavagutti S V."/>
        </authorList>
    </citation>
    <scope>NUCLEOTIDE SEQUENCE</scope>
</reference>
<accession>A0A6J6SFZ8</accession>
<dbReference type="AlphaFoldDB" id="A0A6J6SFZ8"/>
<name>A0A6J6SFZ8_9ZZZZ</name>
<gene>
    <name evidence="2" type="ORF">UFOPK2579_02729</name>
</gene>
<feature type="region of interest" description="Disordered" evidence="1">
    <location>
        <begin position="143"/>
        <end position="194"/>
    </location>
</feature>
<dbReference type="EMBL" id="CAEZXR010000438">
    <property type="protein sequence ID" value="CAB4733507.1"/>
    <property type="molecule type" value="Genomic_DNA"/>
</dbReference>
<organism evidence="2">
    <name type="scientific">freshwater metagenome</name>
    <dbReference type="NCBI Taxonomy" id="449393"/>
    <lineage>
        <taxon>unclassified sequences</taxon>
        <taxon>metagenomes</taxon>
        <taxon>ecological metagenomes</taxon>
    </lineage>
</organism>
<evidence type="ECO:0000313" key="2">
    <source>
        <dbReference type="EMBL" id="CAB4733507.1"/>
    </source>
</evidence>
<protein>
    <submittedName>
        <fullName evidence="2">Unannotated protein</fullName>
    </submittedName>
</protein>